<dbReference type="EMBL" id="ML770514">
    <property type="protein sequence ID" value="KAE9383376.1"/>
    <property type="molecule type" value="Genomic_DNA"/>
</dbReference>
<dbReference type="AlphaFoldDB" id="A0A6A4GCW5"/>
<gene>
    <name evidence="1" type="ORF">BT96DRAFT_69576</name>
</gene>
<organism evidence="1 2">
    <name type="scientific">Gymnopus androsaceus JB14</name>
    <dbReference type="NCBI Taxonomy" id="1447944"/>
    <lineage>
        <taxon>Eukaryota</taxon>
        <taxon>Fungi</taxon>
        <taxon>Dikarya</taxon>
        <taxon>Basidiomycota</taxon>
        <taxon>Agaricomycotina</taxon>
        <taxon>Agaricomycetes</taxon>
        <taxon>Agaricomycetidae</taxon>
        <taxon>Agaricales</taxon>
        <taxon>Marasmiineae</taxon>
        <taxon>Omphalotaceae</taxon>
        <taxon>Gymnopus</taxon>
    </lineage>
</organism>
<dbReference type="Proteomes" id="UP000799118">
    <property type="component" value="Unassembled WGS sequence"/>
</dbReference>
<evidence type="ECO:0000313" key="1">
    <source>
        <dbReference type="EMBL" id="KAE9383376.1"/>
    </source>
</evidence>
<protein>
    <submittedName>
        <fullName evidence="1">Uncharacterized protein</fullName>
    </submittedName>
</protein>
<reference evidence="1" key="1">
    <citation type="journal article" date="2019" name="Environ. Microbiol.">
        <title>Fungal ecological strategies reflected in gene transcription - a case study of two litter decomposers.</title>
        <authorList>
            <person name="Barbi F."/>
            <person name="Kohler A."/>
            <person name="Barry K."/>
            <person name="Baskaran P."/>
            <person name="Daum C."/>
            <person name="Fauchery L."/>
            <person name="Ihrmark K."/>
            <person name="Kuo A."/>
            <person name="LaButti K."/>
            <person name="Lipzen A."/>
            <person name="Morin E."/>
            <person name="Grigoriev I.V."/>
            <person name="Henrissat B."/>
            <person name="Lindahl B."/>
            <person name="Martin F."/>
        </authorList>
    </citation>
    <scope>NUCLEOTIDE SEQUENCE</scope>
    <source>
        <strain evidence="1">JB14</strain>
    </source>
</reference>
<name>A0A6A4GCW5_9AGAR</name>
<proteinExistence type="predicted"/>
<sequence length="80" mass="9555">MVFNETEEIILVSFMIREYNAIERVIDEHRSMGISKRWWFEVSEWILGMAPRTRIWIRTKAPASESLSSNKNYTTFIKRG</sequence>
<evidence type="ECO:0000313" key="2">
    <source>
        <dbReference type="Proteomes" id="UP000799118"/>
    </source>
</evidence>
<accession>A0A6A4GCW5</accession>
<keyword evidence="2" id="KW-1185">Reference proteome</keyword>